<dbReference type="EMBL" id="QYRT01000012">
    <property type="protein sequence ID" value="TIH37376.1"/>
    <property type="molecule type" value="Genomic_DNA"/>
</dbReference>
<gene>
    <name evidence="2" type="ORF">D4765_08180</name>
</gene>
<reference evidence="2 3" key="1">
    <citation type="journal article" date="2019" name="Microorganisms">
        <title>Systematic Affiliation and Genome Analysis of Subtercola vilae DB165(T) with Particular Emphasis on Cold Adaptation of an Isolate from a High-Altitude Cold Volcano Lake.</title>
        <authorList>
            <person name="Villalobos A.S."/>
            <person name="Wiese J."/>
            <person name="Imhoff J.F."/>
            <person name="Dorador C."/>
            <person name="Keller A."/>
            <person name="Hentschel U."/>
        </authorList>
    </citation>
    <scope>NUCLEOTIDE SEQUENCE [LARGE SCALE GENOMIC DNA]</scope>
    <source>
        <strain evidence="2 3">DB165</strain>
    </source>
</reference>
<dbReference type="Proteomes" id="UP000306192">
    <property type="component" value="Unassembled WGS sequence"/>
</dbReference>
<dbReference type="InterPro" id="IPR040684">
    <property type="entry name" value="HMUDK_hel"/>
</dbReference>
<proteinExistence type="predicted"/>
<sequence>MTSPTPRPHAFDIYWQFAHERHRIFQSRLTQQVGPWTDDRILRTYKFCNVYRAADRVSQYMIRNVCYSSNDISEADRVFQIVAFRTFSNIATWDSLTMLLGQAPVVEDIRNGRLEAALTSIRDSDKRLYTGAFILCATNAYGRGLKHLNHVELFRHMFVQTTLAEEILEAPSLAAVYALLHKYPLMGDFMSYQVAIDLNYSELIHFSENDFTQPGPGALRGIKKVFSSTGGMTPSDTVMWMVDNQDTEFERLGLDFDGLWGRPIQAIDAQNLFCETDKYCREALPELASARTRIKAKFVESAEPVSLYFPPKWGINESLPAALPQMRQLALF</sequence>
<comment type="caution">
    <text evidence="2">The sequence shown here is derived from an EMBL/GenBank/DDBJ whole genome shotgun (WGS) entry which is preliminary data.</text>
</comment>
<dbReference type="Pfam" id="PF18723">
    <property type="entry name" value="HMUDK_hel"/>
    <property type="match status" value="1"/>
</dbReference>
<name>A0A4T2C4F6_9MICO</name>
<feature type="domain" description="5-hmdU DNA kinase helical" evidence="1">
    <location>
        <begin position="9"/>
        <end position="288"/>
    </location>
</feature>
<evidence type="ECO:0000313" key="2">
    <source>
        <dbReference type="EMBL" id="TIH37376.1"/>
    </source>
</evidence>
<evidence type="ECO:0000313" key="3">
    <source>
        <dbReference type="Proteomes" id="UP000306192"/>
    </source>
</evidence>
<protein>
    <recommendedName>
        <fullName evidence="1">5-hmdU DNA kinase helical domain-containing protein</fullName>
    </recommendedName>
</protein>
<dbReference type="AlphaFoldDB" id="A0A4T2C4F6"/>
<dbReference type="RefSeq" id="WP_136641797.1">
    <property type="nucleotide sequence ID" value="NZ_QYRT01000012.1"/>
</dbReference>
<dbReference type="OrthoDB" id="3333864at2"/>
<organism evidence="2 3">
    <name type="scientific">Subtercola vilae</name>
    <dbReference type="NCBI Taxonomy" id="2056433"/>
    <lineage>
        <taxon>Bacteria</taxon>
        <taxon>Bacillati</taxon>
        <taxon>Actinomycetota</taxon>
        <taxon>Actinomycetes</taxon>
        <taxon>Micrococcales</taxon>
        <taxon>Microbacteriaceae</taxon>
        <taxon>Subtercola</taxon>
    </lineage>
</organism>
<accession>A0A4T2C4F6</accession>
<keyword evidence="3" id="KW-1185">Reference proteome</keyword>
<evidence type="ECO:0000259" key="1">
    <source>
        <dbReference type="Pfam" id="PF18723"/>
    </source>
</evidence>